<dbReference type="EMBL" id="JAFIRR010000008">
    <property type="protein sequence ID" value="MCO6414811.1"/>
    <property type="molecule type" value="Genomic_DNA"/>
</dbReference>
<sequence length="98" mass="11380">MIQRSSPLRVTASTPNASIKPVGTMAYIQGQQIDVNSITHRIIVRWRDGLDQFYVIRRDIPLPDGSTRQELYRIHRVSEMDGRRRFLTIDAELEKQSI</sequence>
<proteinExistence type="predicted"/>
<evidence type="ECO:0000313" key="1">
    <source>
        <dbReference type="EMBL" id="MCO6414811.1"/>
    </source>
</evidence>
<dbReference type="Gene3D" id="2.40.10.270">
    <property type="entry name" value="Bacteriophage SPP1 head-tail adaptor protein"/>
    <property type="match status" value="1"/>
</dbReference>
<name>A0ABT1CYT1_9PROT</name>
<dbReference type="Proteomes" id="UP001523392">
    <property type="component" value="Unassembled WGS sequence"/>
</dbReference>
<evidence type="ECO:0000313" key="2">
    <source>
        <dbReference type="Proteomes" id="UP001523392"/>
    </source>
</evidence>
<protein>
    <submittedName>
        <fullName evidence="1">Head-tail adaptor protein</fullName>
    </submittedName>
</protein>
<dbReference type="InterPro" id="IPR038666">
    <property type="entry name" value="SSP1_head-tail_sf"/>
</dbReference>
<comment type="caution">
    <text evidence="1">The sequence shown here is derived from an EMBL/GenBank/DDBJ whole genome shotgun (WGS) entry which is preliminary data.</text>
</comment>
<dbReference type="InterPro" id="IPR008767">
    <property type="entry name" value="Phage_SPP1_head-tail_adaptor"/>
</dbReference>
<accession>A0ABT1CYT1</accession>
<reference evidence="1 2" key="1">
    <citation type="submission" date="2021-12" db="EMBL/GenBank/DDBJ databases">
        <title>Siccirubricoccus leaddurans sp. nov., a high concentration Zn2+ tolerance bacterium.</title>
        <authorList>
            <person name="Cao Y."/>
        </authorList>
    </citation>
    <scope>NUCLEOTIDE SEQUENCE [LARGE SCALE GENOMIC DNA]</scope>
    <source>
        <strain evidence="1 2">KC 17139</strain>
    </source>
</reference>
<keyword evidence="2" id="KW-1185">Reference proteome</keyword>
<dbReference type="Pfam" id="PF05521">
    <property type="entry name" value="Phage_HCP"/>
    <property type="match status" value="1"/>
</dbReference>
<dbReference type="RefSeq" id="WP_252951400.1">
    <property type="nucleotide sequence ID" value="NZ_JAFIRR010000008.1"/>
</dbReference>
<organism evidence="1 2">
    <name type="scientific">Siccirubricoccus soli</name>
    <dbReference type="NCBI Taxonomy" id="2899147"/>
    <lineage>
        <taxon>Bacteria</taxon>
        <taxon>Pseudomonadati</taxon>
        <taxon>Pseudomonadota</taxon>
        <taxon>Alphaproteobacteria</taxon>
        <taxon>Acetobacterales</taxon>
        <taxon>Roseomonadaceae</taxon>
        <taxon>Siccirubricoccus</taxon>
    </lineage>
</organism>
<gene>
    <name evidence="1" type="ORF">JYK14_01275</name>
</gene>